<dbReference type="PANTHER" id="PTHR33738:SF21">
    <property type="entry name" value="TPRXL"/>
    <property type="match status" value="1"/>
</dbReference>
<dbReference type="PANTHER" id="PTHR33738">
    <property type="entry name" value="EMB|CAB82975.1"/>
    <property type="match status" value="1"/>
</dbReference>
<proteinExistence type="predicted"/>
<evidence type="ECO:0000313" key="3">
    <source>
        <dbReference type="Proteomes" id="UP001152484"/>
    </source>
</evidence>
<keyword evidence="3" id="KW-1185">Reference proteome</keyword>
<dbReference type="OrthoDB" id="1315233at2759"/>
<sequence>MEKRNDQSYKQQLGGCPTPTSSSSSFLTDLFGPLNGHSNLPPTKGPWMGSHGVVSFSRMHNSGGRRNPKTSDDESQRGLESIEHKSYVYYTDEPTSPYYSSSSLYYGGQDIFFPSTNITSPHCSVTISSLEQLKDGGEAYQNGVFNPNLANRGDWWLGSLYY</sequence>
<feature type="region of interest" description="Disordered" evidence="1">
    <location>
        <begin position="55"/>
        <end position="79"/>
    </location>
</feature>
<gene>
    <name evidence="2" type="ORF">CEURO_LOCUS13918</name>
</gene>
<protein>
    <submittedName>
        <fullName evidence="2">Uncharacterized protein</fullName>
    </submittedName>
</protein>
<dbReference type="AlphaFoldDB" id="A0A9P0ZEX1"/>
<accession>A0A9P0ZEX1</accession>
<feature type="compositionally biased region" description="Basic and acidic residues" evidence="1">
    <location>
        <begin position="69"/>
        <end position="79"/>
    </location>
</feature>
<evidence type="ECO:0000256" key="1">
    <source>
        <dbReference type="SAM" id="MobiDB-lite"/>
    </source>
</evidence>
<dbReference type="Proteomes" id="UP001152484">
    <property type="component" value="Unassembled WGS sequence"/>
</dbReference>
<organism evidence="2 3">
    <name type="scientific">Cuscuta europaea</name>
    <name type="common">European dodder</name>
    <dbReference type="NCBI Taxonomy" id="41803"/>
    <lineage>
        <taxon>Eukaryota</taxon>
        <taxon>Viridiplantae</taxon>
        <taxon>Streptophyta</taxon>
        <taxon>Embryophyta</taxon>
        <taxon>Tracheophyta</taxon>
        <taxon>Spermatophyta</taxon>
        <taxon>Magnoliopsida</taxon>
        <taxon>eudicotyledons</taxon>
        <taxon>Gunneridae</taxon>
        <taxon>Pentapetalae</taxon>
        <taxon>asterids</taxon>
        <taxon>lamiids</taxon>
        <taxon>Solanales</taxon>
        <taxon>Convolvulaceae</taxon>
        <taxon>Cuscuteae</taxon>
        <taxon>Cuscuta</taxon>
        <taxon>Cuscuta subgen. Cuscuta</taxon>
    </lineage>
</organism>
<comment type="caution">
    <text evidence="2">The sequence shown here is derived from an EMBL/GenBank/DDBJ whole genome shotgun (WGS) entry which is preliminary data.</text>
</comment>
<name>A0A9P0ZEX1_CUSEU</name>
<feature type="region of interest" description="Disordered" evidence="1">
    <location>
        <begin position="1"/>
        <end position="43"/>
    </location>
</feature>
<evidence type="ECO:0000313" key="2">
    <source>
        <dbReference type="EMBL" id="CAH9097608.1"/>
    </source>
</evidence>
<dbReference type="EMBL" id="CAMAPE010000035">
    <property type="protein sequence ID" value="CAH9097608.1"/>
    <property type="molecule type" value="Genomic_DNA"/>
</dbReference>
<reference evidence="2" key="1">
    <citation type="submission" date="2022-07" db="EMBL/GenBank/DDBJ databases">
        <authorList>
            <person name="Macas J."/>
            <person name="Novak P."/>
            <person name="Neumann P."/>
        </authorList>
    </citation>
    <scope>NUCLEOTIDE SEQUENCE</scope>
</reference>